<evidence type="ECO:0000313" key="1">
    <source>
        <dbReference type="EMBL" id="ARS37051.1"/>
    </source>
</evidence>
<dbReference type="KEGG" id="pact:CA264_17340"/>
<sequence>MKLTKLIAVAMSVSLYSCSCDDVDLGKLEFTNELTSFLPAPPVQGKSYYIAMDTIHQKMSYVNPEGSTTVVIPVKKINYSGKFDLNSCKEYYTAEQKVFLSQVNGQNPVRLTLTYRKDASTDRFNNTISKGSVGDVLEFTVGYTNTFPEPVANGTSSISSYETVRTFLFSSATTATLDHYTYKQEFLPAVALNSVQHENVYHLYLSSPSQYRPEDQFFRDHYPALDYIEGIYVKEGAGIVYAYSFKGKQISVAVE</sequence>
<name>A0A1X9YW65_9BACT</name>
<reference evidence="2" key="1">
    <citation type="submission" date="2017-05" db="EMBL/GenBank/DDBJ databases">
        <authorList>
            <person name="Ray J."/>
            <person name="Price M."/>
            <person name="Deutschbauer A."/>
        </authorList>
    </citation>
    <scope>NUCLEOTIDE SEQUENCE [LARGE SCALE GENOMIC DNA]</scope>
    <source>
        <strain evidence="2">DSM 19842</strain>
    </source>
</reference>
<accession>A0A1X9YW65</accession>
<dbReference type="AlphaFoldDB" id="A0A1X9YW65"/>
<protein>
    <submittedName>
        <fullName evidence="1">Uncharacterized protein</fullName>
    </submittedName>
</protein>
<keyword evidence="2" id="KW-1185">Reference proteome</keyword>
<gene>
    <name evidence="1" type="ORF">CA264_17340</name>
</gene>
<evidence type="ECO:0000313" key="2">
    <source>
        <dbReference type="Proteomes" id="UP000266292"/>
    </source>
</evidence>
<dbReference type="PROSITE" id="PS51257">
    <property type="entry name" value="PROKAR_LIPOPROTEIN"/>
    <property type="match status" value="1"/>
</dbReference>
<dbReference type="Proteomes" id="UP000266292">
    <property type="component" value="Chromosome"/>
</dbReference>
<proteinExistence type="predicted"/>
<dbReference type="OrthoDB" id="853985at2"/>
<dbReference type="EMBL" id="CP021235">
    <property type="protein sequence ID" value="ARS37051.1"/>
    <property type="molecule type" value="Genomic_DNA"/>
</dbReference>
<organism evidence="1 2">
    <name type="scientific">Pontibacter actiniarum</name>
    <dbReference type="NCBI Taxonomy" id="323450"/>
    <lineage>
        <taxon>Bacteria</taxon>
        <taxon>Pseudomonadati</taxon>
        <taxon>Bacteroidota</taxon>
        <taxon>Cytophagia</taxon>
        <taxon>Cytophagales</taxon>
        <taxon>Hymenobacteraceae</taxon>
        <taxon>Pontibacter</taxon>
    </lineage>
</organism>
<dbReference type="STRING" id="709015.GCA_000472485_03501"/>
<dbReference type="RefSeq" id="WP_025608669.1">
    <property type="nucleotide sequence ID" value="NZ_CP021235.1"/>
</dbReference>